<dbReference type="InterPro" id="IPR036909">
    <property type="entry name" value="Cyt_c-like_dom_sf"/>
</dbReference>
<dbReference type="SUPFAM" id="SSF48371">
    <property type="entry name" value="ARM repeat"/>
    <property type="match status" value="1"/>
</dbReference>
<evidence type="ECO:0000256" key="3">
    <source>
        <dbReference type="ARBA" id="ARBA00023004"/>
    </source>
</evidence>
<sequence>MRYLILFLIILMYSGPAQSPRPLSAEHKKALASFQLMEGFRIEMVAAEPLVADPVAMEVDESGRMYVIEMPGYPLDLGKSGKVKLLKDTNGDGYPDKSVVFADQLTLPTGVMRWQKGIIVTDAPDVWYLEDTNGDDKADVRKKLLTGFALSNPQHNLNTPVFGLDNWIYLAHEGEVTPFVYKKEFGDKGSEIRFPDNPNAPVLARNAHGRNVRFRPDTYELEELAGKTQYGQTFDSWGHQLGTSNADHLFHEVLAARYIARNPNLLVPDATQHIPDHGNAAEVYPITENPNDQLLTDRGVITSSCGVTWYNGGAFGDRFNNVTFVGEPSHNLVHADVITDKGASFVAGRLLEKKEFLASKDSWFRPVSFYVGPEGALYVIDYYRQSIEHPEWMSEEMIKSGTMYNGKDKGRIYRIVPDKGLPMNWLGKLKLDRMSGDELVELLQSPNGWYRRTAQRLLYQRQDKAVVKPLKRLTELANRPEAKVHALWLLDGLKVADTEVIQRCLRDKEPGVRENAIRVAERRPSLRRPSLRMPSLATDKKLADALLALQSDPSAKVRYQLLCTLGDLNVAGTDEARVAILKRDIDDKWAALAALTSAAGREWELYQLALREFGNAPSPEKKEFFAYLGATMANKKTDSEVPKLLASLTESGAGRQAWVQSAVLSGVARLWQSKGVTVPLADADRQALLPDFSRSTSPELLSAKMELLRLVGLPKTEAVRAQVEKAATLAVDAGQSEGVRSAAVRLLALYNPQAYQKLLERLVIEPNPEGIRKAAFESISQVSGPQACALALRDWNKLSPDLKQTAVGVFLRNAGQIHNLLDAIDQQKVARTDLTWPQMVRLMNYYDADIRAHARKVLAVAEDRKAVVQRYMTALDQKGDAGRGKVVFQQVCSACHQMGGQNGQEFGPDLASLRNRNPHSILTEILHPNNSIADGYDYCTVTLKNGKQTAGIIANESATAVTLRMAGGSESVIARSDIATIDKAQTSAMPVGLEASIGVAQMADLLAYIRQQ</sequence>
<evidence type="ECO:0000313" key="7">
    <source>
        <dbReference type="Proteomes" id="UP001501175"/>
    </source>
</evidence>
<dbReference type="Pfam" id="PF00034">
    <property type="entry name" value="Cytochrom_C"/>
    <property type="match status" value="1"/>
</dbReference>
<dbReference type="Gene3D" id="1.25.10.10">
    <property type="entry name" value="Leucine-rich Repeat Variant"/>
    <property type="match status" value="1"/>
</dbReference>
<dbReference type="RefSeq" id="WP_345249280.1">
    <property type="nucleotide sequence ID" value="NZ_BAABHD010000084.1"/>
</dbReference>
<dbReference type="NCBIfam" id="TIGR02604">
    <property type="entry name" value="Piru_Ver_Nterm"/>
    <property type="match status" value="1"/>
</dbReference>
<dbReference type="InterPro" id="IPR011042">
    <property type="entry name" value="6-blade_b-propeller_TolB-like"/>
</dbReference>
<dbReference type="InterPro" id="IPR055557">
    <property type="entry name" value="DUF7133"/>
</dbReference>
<dbReference type="InterPro" id="IPR013428">
    <property type="entry name" value="Membrane-bound_put_N"/>
</dbReference>
<name>A0ABP8NP37_9BACT</name>
<dbReference type="NCBIfam" id="TIGR02603">
    <property type="entry name" value="CxxCH_TIGR02603"/>
    <property type="match status" value="1"/>
</dbReference>
<dbReference type="SUPFAM" id="SSF46626">
    <property type="entry name" value="Cytochrome c"/>
    <property type="match status" value="1"/>
</dbReference>
<evidence type="ECO:0000313" key="6">
    <source>
        <dbReference type="EMBL" id="GAA4469021.1"/>
    </source>
</evidence>
<dbReference type="PANTHER" id="PTHR33546">
    <property type="entry name" value="LARGE, MULTIFUNCTIONAL SECRETED PROTEIN-RELATED"/>
    <property type="match status" value="1"/>
</dbReference>
<protein>
    <submittedName>
        <fullName evidence="6">C-type cytochrome</fullName>
    </submittedName>
</protein>
<dbReference type="Pfam" id="PF23500">
    <property type="entry name" value="DUF7133"/>
    <property type="match status" value="1"/>
</dbReference>
<evidence type="ECO:0000256" key="1">
    <source>
        <dbReference type="ARBA" id="ARBA00022617"/>
    </source>
</evidence>
<reference evidence="7" key="1">
    <citation type="journal article" date="2019" name="Int. J. Syst. Evol. Microbiol.">
        <title>The Global Catalogue of Microorganisms (GCM) 10K type strain sequencing project: providing services to taxonomists for standard genome sequencing and annotation.</title>
        <authorList>
            <consortium name="The Broad Institute Genomics Platform"/>
            <consortium name="The Broad Institute Genome Sequencing Center for Infectious Disease"/>
            <person name="Wu L."/>
            <person name="Ma J."/>
        </authorList>
    </citation>
    <scope>NUCLEOTIDE SEQUENCE [LARGE SCALE GENOMIC DNA]</scope>
    <source>
        <strain evidence="7">JCM 17927</strain>
    </source>
</reference>
<dbReference type="InterPro" id="IPR011989">
    <property type="entry name" value="ARM-like"/>
</dbReference>
<dbReference type="SUPFAM" id="SSF63829">
    <property type="entry name" value="Calcium-dependent phosphotriesterase"/>
    <property type="match status" value="1"/>
</dbReference>
<evidence type="ECO:0000256" key="2">
    <source>
        <dbReference type="ARBA" id="ARBA00022723"/>
    </source>
</evidence>
<keyword evidence="3 4" id="KW-0408">Iron</keyword>
<dbReference type="InterPro" id="IPR009056">
    <property type="entry name" value="Cyt_c-like_dom"/>
</dbReference>
<evidence type="ECO:0000256" key="4">
    <source>
        <dbReference type="PROSITE-ProRule" id="PRU00433"/>
    </source>
</evidence>
<comment type="caution">
    <text evidence="6">The sequence shown here is derived from an EMBL/GenBank/DDBJ whole genome shotgun (WGS) entry which is preliminary data.</text>
</comment>
<accession>A0ABP8NP37</accession>
<evidence type="ECO:0000259" key="5">
    <source>
        <dbReference type="PROSITE" id="PS51007"/>
    </source>
</evidence>
<dbReference type="InterPro" id="IPR016024">
    <property type="entry name" value="ARM-type_fold"/>
</dbReference>
<dbReference type="Gene3D" id="1.10.760.10">
    <property type="entry name" value="Cytochrome c-like domain"/>
    <property type="match status" value="1"/>
</dbReference>
<dbReference type="PROSITE" id="PS51007">
    <property type="entry name" value="CYTC"/>
    <property type="match status" value="1"/>
</dbReference>
<proteinExistence type="predicted"/>
<gene>
    <name evidence="6" type="ORF">GCM10023189_55210</name>
</gene>
<keyword evidence="7" id="KW-1185">Reference proteome</keyword>
<organism evidence="6 7">
    <name type="scientific">Nibrella saemangeumensis</name>
    <dbReference type="NCBI Taxonomy" id="1084526"/>
    <lineage>
        <taxon>Bacteria</taxon>
        <taxon>Pseudomonadati</taxon>
        <taxon>Bacteroidota</taxon>
        <taxon>Cytophagia</taxon>
        <taxon>Cytophagales</taxon>
        <taxon>Spirosomataceae</taxon>
        <taxon>Nibrella</taxon>
    </lineage>
</organism>
<feature type="domain" description="Cytochrome c" evidence="5">
    <location>
        <begin position="879"/>
        <end position="1012"/>
    </location>
</feature>
<keyword evidence="2 4" id="KW-0479">Metal-binding</keyword>
<dbReference type="Gene3D" id="2.120.10.30">
    <property type="entry name" value="TolB, C-terminal domain"/>
    <property type="match status" value="1"/>
</dbReference>
<keyword evidence="1 4" id="KW-0349">Heme</keyword>
<dbReference type="PANTHER" id="PTHR33546:SF1">
    <property type="entry name" value="LARGE, MULTIFUNCTIONAL SECRETED PROTEIN"/>
    <property type="match status" value="1"/>
</dbReference>
<dbReference type="InterPro" id="IPR013427">
    <property type="entry name" value="Haem-bd_dom_put"/>
</dbReference>
<dbReference type="Proteomes" id="UP001501175">
    <property type="component" value="Unassembled WGS sequence"/>
</dbReference>
<dbReference type="EMBL" id="BAABHD010000084">
    <property type="protein sequence ID" value="GAA4469021.1"/>
    <property type="molecule type" value="Genomic_DNA"/>
</dbReference>